<evidence type="ECO:0000256" key="4">
    <source>
        <dbReference type="SAM" id="Phobius"/>
    </source>
</evidence>
<protein>
    <submittedName>
        <fullName evidence="6">Methyl-accepting chemotaxis protein</fullName>
    </submittedName>
</protein>
<feature type="transmembrane region" description="Helical" evidence="4">
    <location>
        <begin position="126"/>
        <end position="145"/>
    </location>
</feature>
<evidence type="ECO:0000256" key="1">
    <source>
        <dbReference type="ARBA" id="ARBA00023224"/>
    </source>
</evidence>
<accession>A0A2N5N137</accession>
<dbReference type="RefSeq" id="WP_028597965.1">
    <property type="nucleotide sequence ID" value="NZ_BIMM01000050.1"/>
</dbReference>
<keyword evidence="4" id="KW-0472">Membrane</keyword>
<dbReference type="PANTHER" id="PTHR32089:SF112">
    <property type="entry name" value="LYSOZYME-LIKE PROTEIN-RELATED"/>
    <property type="match status" value="1"/>
</dbReference>
<dbReference type="PANTHER" id="PTHR32089">
    <property type="entry name" value="METHYL-ACCEPTING CHEMOTAXIS PROTEIN MCPB"/>
    <property type="match status" value="1"/>
</dbReference>
<organism evidence="6 7">
    <name type="scientific">Paenibacillus pasadenensis</name>
    <dbReference type="NCBI Taxonomy" id="217090"/>
    <lineage>
        <taxon>Bacteria</taxon>
        <taxon>Bacillati</taxon>
        <taxon>Bacillota</taxon>
        <taxon>Bacilli</taxon>
        <taxon>Bacillales</taxon>
        <taxon>Paenibacillaceae</taxon>
        <taxon>Paenibacillus</taxon>
    </lineage>
</organism>
<gene>
    <name evidence="6" type="ORF">B8V81_2482</name>
</gene>
<keyword evidence="3" id="KW-0175">Coiled coil</keyword>
<keyword evidence="1 2" id="KW-0807">Transducer</keyword>
<dbReference type="EMBL" id="NFEZ01000004">
    <property type="protein sequence ID" value="PLT44051.1"/>
    <property type="molecule type" value="Genomic_DNA"/>
</dbReference>
<proteinExistence type="predicted"/>
<keyword evidence="4" id="KW-1133">Transmembrane helix</keyword>
<evidence type="ECO:0000256" key="2">
    <source>
        <dbReference type="PROSITE-ProRule" id="PRU00284"/>
    </source>
</evidence>
<dbReference type="Pfam" id="PF00015">
    <property type="entry name" value="MCPsignal"/>
    <property type="match status" value="1"/>
</dbReference>
<reference evidence="6 7" key="1">
    <citation type="submission" date="2017-05" db="EMBL/GenBank/DDBJ databases">
        <title>Functional genome analysis of Paenibacillus pasadenensis strain R16: insights on endophytic life style and antifungal activity.</title>
        <authorList>
            <person name="Passera A."/>
            <person name="Marcolungo L."/>
            <person name="Casati P."/>
            <person name="Brasca M."/>
            <person name="Quaglino F."/>
            <person name="Delledonne M."/>
        </authorList>
    </citation>
    <scope>NUCLEOTIDE SEQUENCE [LARGE SCALE GENOMIC DNA]</scope>
    <source>
        <strain evidence="6 7">R16</strain>
    </source>
</reference>
<dbReference type="Proteomes" id="UP000234789">
    <property type="component" value="Unassembled WGS sequence"/>
</dbReference>
<evidence type="ECO:0000259" key="5">
    <source>
        <dbReference type="PROSITE" id="PS50111"/>
    </source>
</evidence>
<feature type="transmembrane region" description="Helical" evidence="4">
    <location>
        <begin position="52"/>
        <end position="70"/>
    </location>
</feature>
<dbReference type="GO" id="GO:0007165">
    <property type="term" value="P:signal transduction"/>
    <property type="evidence" value="ECO:0007669"/>
    <property type="project" value="UniProtKB-KW"/>
</dbReference>
<dbReference type="GO" id="GO:0016020">
    <property type="term" value="C:membrane"/>
    <property type="evidence" value="ECO:0007669"/>
    <property type="project" value="InterPro"/>
</dbReference>
<keyword evidence="4" id="KW-0812">Transmembrane</keyword>
<dbReference type="OrthoDB" id="2166737at2"/>
<dbReference type="AlphaFoldDB" id="A0A2N5N137"/>
<evidence type="ECO:0000256" key="3">
    <source>
        <dbReference type="SAM" id="Coils"/>
    </source>
</evidence>
<sequence>MLSYRNRFMLRSAAVMALLGAAIHFAHRSLGWFPSGMGHAMPGHAAEGDPFSLNVLLVLPFLLLLAAFWLGRERGGALERLVPLLATLSLTFSSISIIAGSGGSVEFHFSIFMVLALAAYYESIRLIAVMTGLFAVQHLGGYLLAPELVFGMSRYPFSMVLIHALFLLLTALFTCLQIRSKAREVARLETERQQKQEQLEGLLGRVRALSADLDAAAGSVAELSRESAAQSAEVGSGLAEAVRLQQLQQSAVAQAQSSLNDIAAKARQAAEVTGGTQDKALAADAGLEEHRLGMESLLRQVASASAILRETAASASAMVTASETAEEMVDAVREMAEQTSLLALNASIEAARAGDSGRGFAVVAGEVRKLAARSSRTAEQMREIVSSMRQENERTAARVEEGLHASEAASGRAEQSLGQFRSLQQELLVMSEGIHGLTATIREMDAGCEAASRRMADIAAGADQTSQSAQRLSQLSEAQRTVSEQTDGEARRIAGLASDLLAGFQGGDAAAIAAEARLARPGRDDAPGSELPRPA</sequence>
<feature type="transmembrane region" description="Helical" evidence="4">
    <location>
        <begin position="157"/>
        <end position="178"/>
    </location>
</feature>
<name>A0A2N5N137_9BACL</name>
<dbReference type="PROSITE" id="PS50111">
    <property type="entry name" value="CHEMOTAXIS_TRANSDUC_2"/>
    <property type="match status" value="1"/>
</dbReference>
<feature type="coiled-coil region" evidence="3">
    <location>
        <begin position="178"/>
        <end position="212"/>
    </location>
</feature>
<comment type="caution">
    <text evidence="6">The sequence shown here is derived from an EMBL/GenBank/DDBJ whole genome shotgun (WGS) entry which is preliminary data.</text>
</comment>
<keyword evidence="7" id="KW-1185">Reference proteome</keyword>
<dbReference type="SUPFAM" id="SSF58104">
    <property type="entry name" value="Methyl-accepting chemotaxis protein (MCP) signaling domain"/>
    <property type="match status" value="1"/>
</dbReference>
<evidence type="ECO:0000313" key="6">
    <source>
        <dbReference type="EMBL" id="PLT44051.1"/>
    </source>
</evidence>
<feature type="domain" description="Methyl-accepting transducer" evidence="5">
    <location>
        <begin position="223"/>
        <end position="459"/>
    </location>
</feature>
<evidence type="ECO:0000313" key="7">
    <source>
        <dbReference type="Proteomes" id="UP000234789"/>
    </source>
</evidence>
<dbReference type="Gene3D" id="1.10.287.950">
    <property type="entry name" value="Methyl-accepting chemotaxis protein"/>
    <property type="match status" value="1"/>
</dbReference>
<dbReference type="SMART" id="SM00283">
    <property type="entry name" value="MA"/>
    <property type="match status" value="1"/>
</dbReference>
<feature type="transmembrane region" description="Helical" evidence="4">
    <location>
        <begin position="82"/>
        <end position="99"/>
    </location>
</feature>
<dbReference type="InterPro" id="IPR004089">
    <property type="entry name" value="MCPsignal_dom"/>
</dbReference>